<keyword evidence="1" id="KW-0472">Membrane</keyword>
<keyword evidence="1" id="KW-1133">Transmembrane helix</keyword>
<accession>A0A2U2HH50</accession>
<keyword evidence="1" id="KW-0812">Transmembrane</keyword>
<dbReference type="EMBL" id="PXWF02000259">
    <property type="protein sequence ID" value="PWF44982.1"/>
    <property type="molecule type" value="Genomic_DNA"/>
</dbReference>
<evidence type="ECO:0000256" key="1">
    <source>
        <dbReference type="SAM" id="Phobius"/>
    </source>
</evidence>
<feature type="transmembrane region" description="Helical" evidence="1">
    <location>
        <begin position="63"/>
        <end position="80"/>
    </location>
</feature>
<feature type="transmembrane region" description="Helical" evidence="1">
    <location>
        <begin position="21"/>
        <end position="43"/>
    </location>
</feature>
<dbReference type="OrthoDB" id="9926724at2"/>
<keyword evidence="3" id="KW-1185">Reference proteome</keyword>
<organism evidence="2 3">
    <name type="scientific">Massilia glaciei</name>
    <dbReference type="NCBI Taxonomy" id="1524097"/>
    <lineage>
        <taxon>Bacteria</taxon>
        <taxon>Pseudomonadati</taxon>
        <taxon>Pseudomonadota</taxon>
        <taxon>Betaproteobacteria</taxon>
        <taxon>Burkholderiales</taxon>
        <taxon>Oxalobacteraceae</taxon>
        <taxon>Telluria group</taxon>
        <taxon>Massilia</taxon>
    </lineage>
</organism>
<gene>
    <name evidence="2" type="ORF">C7C56_018390</name>
</gene>
<evidence type="ECO:0000313" key="2">
    <source>
        <dbReference type="EMBL" id="PWF44982.1"/>
    </source>
</evidence>
<dbReference type="RefSeq" id="WP_106758826.1">
    <property type="nucleotide sequence ID" value="NZ_PXWF02000259.1"/>
</dbReference>
<feature type="transmembrane region" description="Helical" evidence="1">
    <location>
        <begin position="135"/>
        <end position="154"/>
    </location>
</feature>
<dbReference type="AlphaFoldDB" id="A0A2U2HH50"/>
<name>A0A2U2HH50_9BURK</name>
<sequence length="363" mass="39856">MRDKSFVRALRRALVRLRTRPTQTFGFALIGSAVALLTEVPDWIMYIERRGLDAYLRNKPSDMLAALVGGLVVTSALRMCTENGADLIRRPWKFLLLLSLGTASASIISWFVMIHIFSSNFQSIADVPLHDFVEIWLQALLWGGLVGWLFLLSLQHADAQQRLGLLLGRRALLARQLAKARLGTARAQIDPAMVAKVLTVVHARYRDDAPSAATLLDHLISYLRLAMNRVRVERPTLAAEATLIKGFVALREVEHGISLAFDVTHQDPHNTGAGARNGGQLFPMVRALVDEGIHTGAAVLQLTIACLPGRIDLRLRIPNGAISPERLAALALSLETLMPSAPAPIQLIDEPGASTYVVHDVFR</sequence>
<proteinExistence type="predicted"/>
<evidence type="ECO:0000313" key="3">
    <source>
        <dbReference type="Proteomes" id="UP000241421"/>
    </source>
</evidence>
<dbReference type="Proteomes" id="UP000241421">
    <property type="component" value="Unassembled WGS sequence"/>
</dbReference>
<feature type="transmembrane region" description="Helical" evidence="1">
    <location>
        <begin position="92"/>
        <end position="115"/>
    </location>
</feature>
<reference evidence="2 3" key="1">
    <citation type="submission" date="2018-04" db="EMBL/GenBank/DDBJ databases">
        <title>Massilia violaceinigra sp. nov., a novel purple-pigmented bacterium isolated from Tianshan glacier, Xinjiang, China.</title>
        <authorList>
            <person name="Wang H."/>
        </authorList>
    </citation>
    <scope>NUCLEOTIDE SEQUENCE [LARGE SCALE GENOMIC DNA]</scope>
    <source>
        <strain evidence="2 3">B448-2</strain>
    </source>
</reference>
<protein>
    <recommendedName>
        <fullName evidence="4">Histidine kinase</fullName>
    </recommendedName>
</protein>
<comment type="caution">
    <text evidence="2">The sequence shown here is derived from an EMBL/GenBank/DDBJ whole genome shotgun (WGS) entry which is preliminary data.</text>
</comment>
<evidence type="ECO:0008006" key="4">
    <source>
        <dbReference type="Google" id="ProtNLM"/>
    </source>
</evidence>